<sequence length="152" mass="16652">MNQITSDEEFRKALQDLNETQQRVIAAKFVEHVLSLSTDERVGRVVKVAADESASQDELAAALKSAKAAAIESHTRCGSEGDWTEQAGYFVARAAVAAVTPQAQAKKNPVWSAAMSSRMARTSMLIDDEQSAGKTHSENEWQYDTLSEYLQS</sequence>
<dbReference type="OrthoDB" id="5624898at2"/>
<dbReference type="EMBL" id="JRAA01000003">
    <property type="protein sequence ID" value="KHF24230.1"/>
    <property type="molecule type" value="Genomic_DNA"/>
</dbReference>
<accession>A0A0B0H522</accession>
<protein>
    <submittedName>
        <fullName evidence="1">Uncharacterized protein</fullName>
    </submittedName>
</protein>
<name>A0A0B0H522_SOVGS</name>
<dbReference type="Proteomes" id="UP000030856">
    <property type="component" value="Unassembled WGS sequence"/>
</dbReference>
<organism evidence="1 3">
    <name type="scientific">Solemya velum gill symbiont</name>
    <dbReference type="NCBI Taxonomy" id="2340"/>
    <lineage>
        <taxon>Bacteria</taxon>
        <taxon>Pseudomonadati</taxon>
        <taxon>Pseudomonadota</taxon>
        <taxon>Gammaproteobacteria</taxon>
        <taxon>sulfur-oxidizing symbionts</taxon>
    </lineage>
</organism>
<dbReference type="AlphaFoldDB" id="A0A0B0H522"/>
<evidence type="ECO:0000313" key="3">
    <source>
        <dbReference type="Proteomes" id="UP000030856"/>
    </source>
</evidence>
<dbReference type="eggNOG" id="ENOG50310NU">
    <property type="taxonomic scope" value="Bacteria"/>
</dbReference>
<keyword evidence="3" id="KW-1185">Reference proteome</keyword>
<dbReference type="GeneID" id="86990455"/>
<evidence type="ECO:0000313" key="4">
    <source>
        <dbReference type="Proteomes" id="UP000190962"/>
    </source>
</evidence>
<comment type="caution">
    <text evidence="1">The sequence shown here is derived from an EMBL/GenBank/DDBJ whole genome shotgun (WGS) entry which is preliminary data.</text>
</comment>
<evidence type="ECO:0000313" key="1">
    <source>
        <dbReference type="EMBL" id="KHF24230.1"/>
    </source>
</evidence>
<dbReference type="Proteomes" id="UP000190962">
    <property type="component" value="Unassembled WGS sequence"/>
</dbReference>
<proteinExistence type="predicted"/>
<reference evidence="1 3" key="1">
    <citation type="journal article" date="2014" name="BMC Genomics">
        <title>The genome of the intracellular bacterium of the coastal bivalve, Solemya velum: a blueprint for thriving in and out of symbiosis.</title>
        <authorList>
            <person name="Dmytrenko O."/>
            <person name="Russell S.L."/>
            <person name="Loo W.T."/>
            <person name="Fontanez K.M."/>
            <person name="Liao L."/>
            <person name="Roeselers G."/>
            <person name="Sharma R."/>
            <person name="Stewart F.J."/>
            <person name="Newton I.L."/>
            <person name="Woyke T."/>
            <person name="Wu D."/>
            <person name="Lang J.M."/>
            <person name="Eisen J.A."/>
            <person name="Cavanaugh C.M."/>
        </authorList>
    </citation>
    <scope>NUCLEOTIDE SEQUENCE [LARGE SCALE GENOMIC DNA]</scope>
    <source>
        <strain evidence="1 3">WH</strain>
    </source>
</reference>
<dbReference type="RefSeq" id="WP_043118298.1">
    <property type="nucleotide sequence ID" value="NZ_JRAA01000003.1"/>
</dbReference>
<gene>
    <name evidence="2" type="ORF">BOV88_00010</name>
    <name evidence="1" type="ORF">JV46_26710</name>
</gene>
<reference evidence="2 4" key="2">
    <citation type="submission" date="2016-11" db="EMBL/GenBank/DDBJ databases">
        <title>Mixed transmission modes and dynamic genome evolution in an obligate animal-bacterial symbiosis.</title>
        <authorList>
            <person name="Russell S.L."/>
            <person name="Corbett-Detig R.B."/>
            <person name="Cavanaugh C.M."/>
        </authorList>
    </citation>
    <scope>NUCLEOTIDE SEQUENCE [LARGE SCALE GENOMIC DNA]</scope>
    <source>
        <strain evidence="2">MA-KB16</strain>
    </source>
</reference>
<dbReference type="STRING" id="2340.JV46_26710"/>
<dbReference type="EMBL" id="MPNX01000001">
    <property type="protein sequence ID" value="OOY36036.1"/>
    <property type="molecule type" value="Genomic_DNA"/>
</dbReference>
<evidence type="ECO:0000313" key="2">
    <source>
        <dbReference type="EMBL" id="OOY36036.1"/>
    </source>
</evidence>